<name>A0ACC2N038_9HYME</name>
<proteinExistence type="predicted"/>
<evidence type="ECO:0000313" key="1">
    <source>
        <dbReference type="EMBL" id="KAJ8664334.1"/>
    </source>
</evidence>
<keyword evidence="2" id="KW-1185">Reference proteome</keyword>
<evidence type="ECO:0000313" key="2">
    <source>
        <dbReference type="Proteomes" id="UP001239111"/>
    </source>
</evidence>
<dbReference type="EMBL" id="CM056744">
    <property type="protein sequence ID" value="KAJ8664334.1"/>
    <property type="molecule type" value="Genomic_DNA"/>
</dbReference>
<comment type="caution">
    <text evidence="1">The sequence shown here is derived from an EMBL/GenBank/DDBJ whole genome shotgun (WGS) entry which is preliminary data.</text>
</comment>
<organism evidence="1 2">
    <name type="scientific">Eretmocerus hayati</name>
    <dbReference type="NCBI Taxonomy" id="131215"/>
    <lineage>
        <taxon>Eukaryota</taxon>
        <taxon>Metazoa</taxon>
        <taxon>Ecdysozoa</taxon>
        <taxon>Arthropoda</taxon>
        <taxon>Hexapoda</taxon>
        <taxon>Insecta</taxon>
        <taxon>Pterygota</taxon>
        <taxon>Neoptera</taxon>
        <taxon>Endopterygota</taxon>
        <taxon>Hymenoptera</taxon>
        <taxon>Apocrita</taxon>
        <taxon>Proctotrupomorpha</taxon>
        <taxon>Chalcidoidea</taxon>
        <taxon>Aphelinidae</taxon>
        <taxon>Aphelininae</taxon>
        <taxon>Eretmocerus</taxon>
    </lineage>
</organism>
<protein>
    <submittedName>
        <fullName evidence="1">Uncharacterized protein</fullName>
    </submittedName>
</protein>
<dbReference type="Proteomes" id="UP001239111">
    <property type="component" value="Chromosome 4"/>
</dbReference>
<accession>A0ACC2N038</accession>
<sequence length="247" mass="28300">MGDEQDFNRSGLTIRGNKVWYTGQRAQKIPSGLIGVAGIGCTSLDVSYNELMSISSLRDFPYLQELILDNNDLRDLRSLPELPKLLTLSLNNNKIADMESALEKIKQCCPKIHYVSLLGNPGCPDGLSSPNTVDEEDYERYRMYAIYILPETLQFLDSRQISKSEQNQAKSRGRFMKTVRLNIEDKSTFIKPPQKNEFDEAKFYANYTPLPDTERSLQDRKSAYGKCRYRYSGKNSEGNRFILNHDL</sequence>
<reference evidence="1" key="1">
    <citation type="submission" date="2023-04" db="EMBL/GenBank/DDBJ databases">
        <title>A chromosome-level genome assembly of the parasitoid wasp Eretmocerus hayati.</title>
        <authorList>
            <person name="Zhong Y."/>
            <person name="Liu S."/>
            <person name="Liu Y."/>
        </authorList>
    </citation>
    <scope>NUCLEOTIDE SEQUENCE</scope>
    <source>
        <strain evidence="1">ZJU_SS_LIU_2023</strain>
    </source>
</reference>
<gene>
    <name evidence="1" type="ORF">QAD02_005996</name>
</gene>